<accession>A0AAR5QHX9</accession>
<reference evidence="2" key="2">
    <citation type="submission" date="2024-08" db="UniProtKB">
        <authorList>
            <consortium name="EnsemblMetazoa"/>
        </authorList>
    </citation>
    <scope>IDENTIFICATION</scope>
</reference>
<protein>
    <recommendedName>
        <fullName evidence="4">BESS domain-containing protein</fullName>
    </recommendedName>
</protein>
<evidence type="ECO:0008006" key="4">
    <source>
        <dbReference type="Google" id="ProtNLM"/>
    </source>
</evidence>
<keyword evidence="3" id="KW-1185">Reference proteome</keyword>
<sequence length="167" mass="19536">MSGNWNTADIDLLITLVRENAEIYDQRRPEFRIYTHALETTWKKMKQQFPFITDDQGPTALIFSSGQELRMQDPPPEHYSYQETPQPSDTFQKRKKVKGLEMDETFMSYLQAKKARLTKNDAESTKSSNELFLLSLLEDMNNFAKAKVRQFERSVLDTLNTLLDDDE</sequence>
<feature type="region of interest" description="Disordered" evidence="1">
    <location>
        <begin position="69"/>
        <end position="93"/>
    </location>
</feature>
<name>A0AAR5QHX9_DENPD</name>
<evidence type="ECO:0000313" key="2">
    <source>
        <dbReference type="EnsemblMetazoa" id="XP_019772801.1"/>
    </source>
</evidence>
<organism evidence="2 3">
    <name type="scientific">Dendroctonus ponderosae</name>
    <name type="common">Mountain pine beetle</name>
    <dbReference type="NCBI Taxonomy" id="77166"/>
    <lineage>
        <taxon>Eukaryota</taxon>
        <taxon>Metazoa</taxon>
        <taxon>Ecdysozoa</taxon>
        <taxon>Arthropoda</taxon>
        <taxon>Hexapoda</taxon>
        <taxon>Insecta</taxon>
        <taxon>Pterygota</taxon>
        <taxon>Neoptera</taxon>
        <taxon>Endopterygota</taxon>
        <taxon>Coleoptera</taxon>
        <taxon>Polyphaga</taxon>
        <taxon>Cucujiformia</taxon>
        <taxon>Curculionidae</taxon>
        <taxon>Scolytinae</taxon>
        <taxon>Dendroctonus</taxon>
    </lineage>
</organism>
<evidence type="ECO:0000256" key="1">
    <source>
        <dbReference type="SAM" id="MobiDB-lite"/>
    </source>
</evidence>
<feature type="compositionally biased region" description="Polar residues" evidence="1">
    <location>
        <begin position="81"/>
        <end position="90"/>
    </location>
</feature>
<dbReference type="AlphaFoldDB" id="A0AAR5QHX9"/>
<reference evidence="3" key="1">
    <citation type="journal article" date="2013" name="Genome Biol.">
        <title>Draft genome of the mountain pine beetle, Dendroctonus ponderosae Hopkins, a major forest pest.</title>
        <authorList>
            <person name="Keeling C.I."/>
            <person name="Yuen M.M."/>
            <person name="Liao N.Y."/>
            <person name="Docking T.R."/>
            <person name="Chan S.K."/>
            <person name="Taylor G.A."/>
            <person name="Palmquist D.L."/>
            <person name="Jackman S.D."/>
            <person name="Nguyen A."/>
            <person name="Li M."/>
            <person name="Henderson H."/>
            <person name="Janes J.K."/>
            <person name="Zhao Y."/>
            <person name="Pandoh P."/>
            <person name="Moore R."/>
            <person name="Sperling F.A."/>
            <person name="Huber D.P."/>
            <person name="Birol I."/>
            <person name="Jones S.J."/>
            <person name="Bohlmann J."/>
        </authorList>
    </citation>
    <scope>NUCLEOTIDE SEQUENCE</scope>
</reference>
<dbReference type="EnsemblMetazoa" id="XM_019917242.1">
    <property type="protein sequence ID" value="XP_019772801.1"/>
    <property type="gene ID" value="LOC109546324"/>
</dbReference>
<dbReference type="Proteomes" id="UP000019118">
    <property type="component" value="Unassembled WGS sequence"/>
</dbReference>
<evidence type="ECO:0000313" key="3">
    <source>
        <dbReference type="Proteomes" id="UP000019118"/>
    </source>
</evidence>
<proteinExistence type="predicted"/>